<proteinExistence type="predicted"/>
<dbReference type="Gene3D" id="3.30.300.30">
    <property type="match status" value="1"/>
</dbReference>
<dbReference type="PANTHER" id="PTHR43767:SF1">
    <property type="entry name" value="NONRIBOSOMAL PEPTIDE SYNTHASE PES1 (EUROFUNG)-RELATED"/>
    <property type="match status" value="1"/>
</dbReference>
<feature type="domain" description="AMP-binding enzyme C-terminal" evidence="2">
    <location>
        <begin position="438"/>
        <end position="515"/>
    </location>
</feature>
<reference evidence="3 4" key="1">
    <citation type="submission" date="2023-07" db="EMBL/GenBank/DDBJ databases">
        <title>Sequencing the genomes of 1000 actinobacteria strains.</title>
        <authorList>
            <person name="Klenk H.-P."/>
        </authorList>
    </citation>
    <scope>NUCLEOTIDE SEQUENCE [LARGE SCALE GENOMIC DNA]</scope>
    <source>
        <strain evidence="3 4">GD13</strain>
    </source>
</reference>
<evidence type="ECO:0000259" key="1">
    <source>
        <dbReference type="Pfam" id="PF00501"/>
    </source>
</evidence>
<dbReference type="InterPro" id="IPR000873">
    <property type="entry name" value="AMP-dep_synth/lig_dom"/>
</dbReference>
<keyword evidence="3" id="KW-0436">Ligase</keyword>
<dbReference type="EC" id="6.2.1.3" evidence="3"/>
<organism evidence="3 4">
    <name type="scientific">Nocardioides massiliensis</name>
    <dbReference type="NCBI Taxonomy" id="1325935"/>
    <lineage>
        <taxon>Bacteria</taxon>
        <taxon>Bacillati</taxon>
        <taxon>Actinomycetota</taxon>
        <taxon>Actinomycetes</taxon>
        <taxon>Propionibacteriales</taxon>
        <taxon>Nocardioidaceae</taxon>
        <taxon>Nocardioides</taxon>
    </lineage>
</organism>
<dbReference type="SUPFAM" id="SSF56801">
    <property type="entry name" value="Acetyl-CoA synthetase-like"/>
    <property type="match status" value="1"/>
</dbReference>
<dbReference type="PROSITE" id="PS00455">
    <property type="entry name" value="AMP_BINDING"/>
    <property type="match status" value="1"/>
</dbReference>
<dbReference type="Proteomes" id="UP001240447">
    <property type="component" value="Unassembled WGS sequence"/>
</dbReference>
<dbReference type="EMBL" id="JAUSQM010000001">
    <property type="protein sequence ID" value="MDP9821661.1"/>
    <property type="molecule type" value="Genomic_DNA"/>
</dbReference>
<evidence type="ECO:0000313" key="3">
    <source>
        <dbReference type="EMBL" id="MDP9821661.1"/>
    </source>
</evidence>
<dbReference type="InterPro" id="IPR050237">
    <property type="entry name" value="ATP-dep_AMP-bd_enzyme"/>
</dbReference>
<keyword evidence="4" id="KW-1185">Reference proteome</keyword>
<dbReference type="InterPro" id="IPR020845">
    <property type="entry name" value="AMP-binding_CS"/>
</dbReference>
<comment type="caution">
    <text evidence="3">The sequence shown here is derived from an EMBL/GenBank/DDBJ whole genome shotgun (WGS) entry which is preliminary data.</text>
</comment>
<dbReference type="InterPro" id="IPR042099">
    <property type="entry name" value="ANL_N_sf"/>
</dbReference>
<name>A0ABT9NML0_9ACTN</name>
<evidence type="ECO:0000259" key="2">
    <source>
        <dbReference type="Pfam" id="PF13193"/>
    </source>
</evidence>
<protein>
    <submittedName>
        <fullName evidence="3">Long-chain acyl-CoA synthetase</fullName>
        <ecNumber evidence="3">6.2.1.3</ecNumber>
    </submittedName>
</protein>
<sequence length="534" mass="56079">MAANLAALLTAAVERAPDATALLDADTGQETTWAELADAVGRHARGLGEAGLVAGHRVALCLGNTPDFVTAYLAVLRAGMVAVPLNPRATPTEIGTMVADSGARLVVAEAATAPAVREAVAGYGEAIADGDGRLRDGAVAPVVALVDTEPDPTAGAGECSWAGFASDEPLTDPPPRDPETLAVLLYTSGTSGRPRGAMLSHRALLANLEQAAAVEPRLITPDDRVLGVLPLFHIYGLNAVLGGVLREAATVVLVRQFEPDACLDVIARHGVTVLPVAPPVFGYWRRLDRVAERLSGVRLVLSGSAPLAPEVMAEFEERTGLPVHQGYGLTEAAPVVTSTRVTPERPPAHAVGAPLPGVEISLREETGEAPVPGDPGEILVRGDNLFSGYWPDGADGPDAECWWATGDVGYLDPDGVLYLVDRLKELVIVSGFNVYPSEVEDVLTEVDGVAEAAVLGVPDEETGEAVRAYLRLDDGRDADEVLAAARAYAEQRLARFKQPHAYDVVAELPRTATGKIAKGRLRAAIRRQQLDLLA</sequence>
<dbReference type="Gene3D" id="3.40.50.12780">
    <property type="entry name" value="N-terminal domain of ligase-like"/>
    <property type="match status" value="1"/>
</dbReference>
<dbReference type="Pfam" id="PF13193">
    <property type="entry name" value="AMP-binding_C"/>
    <property type="match status" value="1"/>
</dbReference>
<accession>A0ABT9NML0</accession>
<evidence type="ECO:0000313" key="4">
    <source>
        <dbReference type="Proteomes" id="UP001240447"/>
    </source>
</evidence>
<gene>
    <name evidence="3" type="ORF">J2S59_001470</name>
</gene>
<dbReference type="PANTHER" id="PTHR43767">
    <property type="entry name" value="LONG-CHAIN-FATTY-ACID--COA LIGASE"/>
    <property type="match status" value="1"/>
</dbReference>
<dbReference type="Pfam" id="PF00501">
    <property type="entry name" value="AMP-binding"/>
    <property type="match status" value="1"/>
</dbReference>
<feature type="domain" description="AMP-dependent synthetase/ligase" evidence="1">
    <location>
        <begin position="11"/>
        <end position="390"/>
    </location>
</feature>
<dbReference type="InterPro" id="IPR025110">
    <property type="entry name" value="AMP-bd_C"/>
</dbReference>
<dbReference type="GO" id="GO:0004467">
    <property type="term" value="F:long-chain fatty acid-CoA ligase activity"/>
    <property type="evidence" value="ECO:0007669"/>
    <property type="project" value="UniProtKB-EC"/>
</dbReference>
<dbReference type="InterPro" id="IPR045851">
    <property type="entry name" value="AMP-bd_C_sf"/>
</dbReference>
<dbReference type="RefSeq" id="WP_068124441.1">
    <property type="nucleotide sequence ID" value="NZ_CCXJ01000717.1"/>
</dbReference>